<dbReference type="Proteomes" id="UP000016933">
    <property type="component" value="Unassembled WGS sequence"/>
</dbReference>
<keyword evidence="2" id="KW-1185">Reference proteome</keyword>
<reference evidence="1 2" key="2">
    <citation type="journal article" date="2012" name="PLoS Pathog.">
        <title>Diverse lifestyles and strategies of plant pathogenesis encoded in the genomes of eighteen Dothideomycetes fungi.</title>
        <authorList>
            <person name="Ohm R.A."/>
            <person name="Feau N."/>
            <person name="Henrissat B."/>
            <person name="Schoch C.L."/>
            <person name="Horwitz B.A."/>
            <person name="Barry K.W."/>
            <person name="Condon B.J."/>
            <person name="Copeland A.C."/>
            <person name="Dhillon B."/>
            <person name="Glaser F."/>
            <person name="Hesse C.N."/>
            <person name="Kosti I."/>
            <person name="LaButti K."/>
            <person name="Lindquist E.A."/>
            <person name="Lucas S."/>
            <person name="Salamov A.A."/>
            <person name="Bradshaw R.E."/>
            <person name="Ciuffetti L."/>
            <person name="Hamelin R.C."/>
            <person name="Kema G.H.J."/>
            <person name="Lawrence C."/>
            <person name="Scott J.A."/>
            <person name="Spatafora J.W."/>
            <person name="Turgeon B.G."/>
            <person name="de Wit P.J.G.M."/>
            <person name="Zhong S."/>
            <person name="Goodwin S.B."/>
            <person name="Grigoriev I.V."/>
        </authorList>
    </citation>
    <scope>NUCLEOTIDE SEQUENCE [LARGE SCALE GENOMIC DNA]</scope>
    <source>
        <strain evidence="2">NZE10 / CBS 128990</strain>
    </source>
</reference>
<sequence length="97" mass="10229">MACQAALPVIRADRSAIFPRSSDSAIGLSGGNIMQFCASSSASARSPLSRARVLCASAPVRFFLSWSPDPPSQIFGLPQSPPSVRASELLSLECDLF</sequence>
<dbReference type="AlphaFoldDB" id="N1PI66"/>
<protein>
    <submittedName>
        <fullName evidence="1">Uncharacterized protein</fullName>
    </submittedName>
</protein>
<evidence type="ECO:0000313" key="1">
    <source>
        <dbReference type="EMBL" id="EME41210.1"/>
    </source>
</evidence>
<gene>
    <name evidence="1" type="ORF">DOTSEDRAFT_73585</name>
</gene>
<accession>N1PI66</accession>
<organism evidence="1 2">
    <name type="scientific">Dothistroma septosporum (strain NZE10 / CBS 128990)</name>
    <name type="common">Red band needle blight fungus</name>
    <name type="synonym">Mycosphaerella pini</name>
    <dbReference type="NCBI Taxonomy" id="675120"/>
    <lineage>
        <taxon>Eukaryota</taxon>
        <taxon>Fungi</taxon>
        <taxon>Dikarya</taxon>
        <taxon>Ascomycota</taxon>
        <taxon>Pezizomycotina</taxon>
        <taxon>Dothideomycetes</taxon>
        <taxon>Dothideomycetidae</taxon>
        <taxon>Mycosphaerellales</taxon>
        <taxon>Mycosphaerellaceae</taxon>
        <taxon>Dothistroma</taxon>
    </lineage>
</organism>
<evidence type="ECO:0000313" key="2">
    <source>
        <dbReference type="Proteomes" id="UP000016933"/>
    </source>
</evidence>
<dbReference type="HOGENOM" id="CLU_2346661_0_0_1"/>
<proteinExistence type="predicted"/>
<name>N1PI66_DOTSN</name>
<dbReference type="EMBL" id="KB446542">
    <property type="protein sequence ID" value="EME41210.1"/>
    <property type="molecule type" value="Genomic_DNA"/>
</dbReference>
<reference evidence="2" key="1">
    <citation type="journal article" date="2012" name="PLoS Genet.">
        <title>The genomes of the fungal plant pathogens Cladosporium fulvum and Dothistroma septosporum reveal adaptation to different hosts and lifestyles but also signatures of common ancestry.</title>
        <authorList>
            <person name="de Wit P.J.G.M."/>
            <person name="van der Burgt A."/>
            <person name="Oekmen B."/>
            <person name="Stergiopoulos I."/>
            <person name="Abd-Elsalam K.A."/>
            <person name="Aerts A.L."/>
            <person name="Bahkali A.H."/>
            <person name="Beenen H.G."/>
            <person name="Chettri P."/>
            <person name="Cox M.P."/>
            <person name="Datema E."/>
            <person name="de Vries R.P."/>
            <person name="Dhillon B."/>
            <person name="Ganley A.R."/>
            <person name="Griffiths S.A."/>
            <person name="Guo Y."/>
            <person name="Hamelin R.C."/>
            <person name="Henrissat B."/>
            <person name="Kabir M.S."/>
            <person name="Jashni M.K."/>
            <person name="Kema G."/>
            <person name="Klaubauf S."/>
            <person name="Lapidus A."/>
            <person name="Levasseur A."/>
            <person name="Lindquist E."/>
            <person name="Mehrabi R."/>
            <person name="Ohm R.A."/>
            <person name="Owen T.J."/>
            <person name="Salamov A."/>
            <person name="Schwelm A."/>
            <person name="Schijlen E."/>
            <person name="Sun H."/>
            <person name="van den Burg H.A."/>
            <person name="van Ham R.C.H.J."/>
            <person name="Zhang S."/>
            <person name="Goodwin S.B."/>
            <person name="Grigoriev I.V."/>
            <person name="Collemare J."/>
            <person name="Bradshaw R.E."/>
        </authorList>
    </citation>
    <scope>NUCLEOTIDE SEQUENCE [LARGE SCALE GENOMIC DNA]</scope>
    <source>
        <strain evidence="2">NZE10 / CBS 128990</strain>
    </source>
</reference>